<accession>A0AAD4D8L6</accession>
<dbReference type="AlphaFoldDB" id="A0AAD4D8L6"/>
<dbReference type="EMBL" id="JAAAIL010001356">
    <property type="protein sequence ID" value="KAG0270302.1"/>
    <property type="molecule type" value="Genomic_DNA"/>
</dbReference>
<reference evidence="2" key="1">
    <citation type="journal article" date="2020" name="Fungal Divers.">
        <title>Resolving the Mortierellaceae phylogeny through synthesis of multi-gene phylogenetics and phylogenomics.</title>
        <authorList>
            <person name="Vandepol N."/>
            <person name="Liber J."/>
            <person name="Desiro A."/>
            <person name="Na H."/>
            <person name="Kennedy M."/>
            <person name="Barry K."/>
            <person name="Grigoriev I.V."/>
            <person name="Miller A.N."/>
            <person name="O'Donnell K."/>
            <person name="Stajich J.E."/>
            <person name="Bonito G."/>
        </authorList>
    </citation>
    <scope>NUCLEOTIDE SEQUENCE</scope>
    <source>
        <strain evidence="2">NRRL 28262</strain>
    </source>
</reference>
<feature type="transmembrane region" description="Helical" evidence="1">
    <location>
        <begin position="379"/>
        <end position="398"/>
    </location>
</feature>
<keyword evidence="1" id="KW-0812">Transmembrane</keyword>
<evidence type="ECO:0000313" key="3">
    <source>
        <dbReference type="Proteomes" id="UP001194580"/>
    </source>
</evidence>
<gene>
    <name evidence="2" type="ORF">BGZ95_001739</name>
</gene>
<dbReference type="Proteomes" id="UP001194580">
    <property type="component" value="Unassembled WGS sequence"/>
</dbReference>
<keyword evidence="1" id="KW-0472">Membrane</keyword>
<name>A0AAD4D8L6_9FUNG</name>
<proteinExistence type="predicted"/>
<keyword evidence="3" id="KW-1185">Reference proteome</keyword>
<comment type="caution">
    <text evidence="2">The sequence shown here is derived from an EMBL/GenBank/DDBJ whole genome shotgun (WGS) entry which is preliminary data.</text>
</comment>
<protein>
    <submittedName>
        <fullName evidence="2">Uncharacterized protein</fullName>
    </submittedName>
</protein>
<evidence type="ECO:0000313" key="2">
    <source>
        <dbReference type="EMBL" id="KAG0270302.1"/>
    </source>
</evidence>
<organism evidence="2 3">
    <name type="scientific">Linnemannia exigua</name>
    <dbReference type="NCBI Taxonomy" id="604196"/>
    <lineage>
        <taxon>Eukaryota</taxon>
        <taxon>Fungi</taxon>
        <taxon>Fungi incertae sedis</taxon>
        <taxon>Mucoromycota</taxon>
        <taxon>Mortierellomycotina</taxon>
        <taxon>Mortierellomycetes</taxon>
        <taxon>Mortierellales</taxon>
        <taxon>Mortierellaceae</taxon>
        <taxon>Linnemannia</taxon>
    </lineage>
</organism>
<evidence type="ECO:0000256" key="1">
    <source>
        <dbReference type="SAM" id="Phobius"/>
    </source>
</evidence>
<sequence>MGFIDIICLTTNPEATTFYGLAYATTQAFDQHSTGIPHNVLVKSNTNPSLPNYLTWSVVAKIPSSKVLGYGYSSSIQYSCAINAQEIFTMIGRITDRDQAPFGVRYDPAGTMDPSFDYHGPGAWVNITADAGYTLPRNVKKQALGYVSNGGANVLIYASLSDVDNTISLATVSEADKAISTAGTWALNITSHGKVGALTIANDNLYSFGTANATSDPIFLSGFPLIPIKTATPASMAISMTGANTCNTATDPFIYNKQESLTLLCGDSSTPTQTQTQYTIEDINVAPGRLMAKTFTANIAGINYFVPIGKSNNAANSSSFILFSTKGGPMYGVGYGGASSDIVYNMGRINVAEDIGDESGNSDFSEERSWWTGARKAQFALGCVVAVMLLIGLIYRLTKYYKDRKKRKEVVELDPIQPAAI</sequence>
<keyword evidence="1" id="KW-1133">Transmembrane helix</keyword>